<evidence type="ECO:0000313" key="3">
    <source>
        <dbReference type="Proteomes" id="UP000229600"/>
    </source>
</evidence>
<comment type="caution">
    <text evidence="2">The sequence shown here is derived from an EMBL/GenBank/DDBJ whole genome shotgun (WGS) entry which is preliminary data.</text>
</comment>
<name>A0A2H0N4Y8_9BACT</name>
<evidence type="ECO:0000313" key="2">
    <source>
        <dbReference type="EMBL" id="PIR03951.1"/>
    </source>
</evidence>
<accession>A0A2H0N4Y8</accession>
<dbReference type="InterPro" id="IPR025359">
    <property type="entry name" value="SduA_C"/>
</dbReference>
<reference evidence="2 3" key="1">
    <citation type="submission" date="2017-09" db="EMBL/GenBank/DDBJ databases">
        <title>Depth-based differentiation of microbial function through sediment-hosted aquifers and enrichment of novel symbionts in the deep terrestrial subsurface.</title>
        <authorList>
            <person name="Probst A.J."/>
            <person name="Ladd B."/>
            <person name="Jarett J.K."/>
            <person name="Geller-Mcgrath D.E."/>
            <person name="Sieber C.M."/>
            <person name="Emerson J.B."/>
            <person name="Anantharaman K."/>
            <person name="Thomas B.C."/>
            <person name="Malmstrom R."/>
            <person name="Stieglmeier M."/>
            <person name="Klingl A."/>
            <person name="Woyke T."/>
            <person name="Ryan C.M."/>
            <person name="Banfield J.F."/>
        </authorList>
    </citation>
    <scope>NUCLEOTIDE SEQUENCE [LARGE SCALE GENOMIC DNA]</scope>
    <source>
        <strain evidence="2">CG11_big_fil_rev_8_21_14_0_20_39_34</strain>
    </source>
</reference>
<evidence type="ECO:0000259" key="1">
    <source>
        <dbReference type="Pfam" id="PF14082"/>
    </source>
</evidence>
<dbReference type="EMBL" id="PCWN01000007">
    <property type="protein sequence ID" value="PIR03951.1"/>
    <property type="molecule type" value="Genomic_DNA"/>
</dbReference>
<sequence>MPVSGIDWTKATEVKVDSKDILLRKLNNGDDLFSSDTDISQVNGGFLSSRNYPLHDGKFKKTIATAFHIPKHDTGEVHHYIIDIYRFRRAKTTEQWGLEPVERLDQKEIEKLKEFFGEQDAFIGKTPTKRFHRIIASDSVEALSDLDRGLNFILSPENSFDITQMEQEQFEKILNLITKVVEGKNLILEKELYDQLRQSRTSGKKVEEYKNDLIEFKSLIESSETTETDIQNFLENRVWFFGLNYVQSKRNSKPKFGSGLGSQYDFLLEGFNQVYDIVELKGPNDELFELDSSGERTRSFDDRTDYRFSQKFSRALHQVMLYMQEFEESFGHIKEQQPSIQNFMYPKGTIVLSKRSLFPKTGRNSQKYLHLANRQFANVDILTYDDLADRAQIIINFIEGDDNT</sequence>
<proteinExistence type="predicted"/>
<dbReference type="Proteomes" id="UP000229600">
    <property type="component" value="Unassembled WGS sequence"/>
</dbReference>
<feature type="domain" description="Shedu protein SduA C-terminal" evidence="1">
    <location>
        <begin position="225"/>
        <end position="387"/>
    </location>
</feature>
<gene>
    <name evidence="2" type="ORF">COV59_02090</name>
</gene>
<organism evidence="2 3">
    <name type="scientific">Candidatus Magasanikbacteria bacterium CG11_big_fil_rev_8_21_14_0_20_39_34</name>
    <dbReference type="NCBI Taxonomy" id="1974653"/>
    <lineage>
        <taxon>Bacteria</taxon>
        <taxon>Candidatus Magasanikiibacteriota</taxon>
    </lineage>
</organism>
<dbReference type="Pfam" id="PF14082">
    <property type="entry name" value="SduA_C"/>
    <property type="match status" value="1"/>
</dbReference>
<dbReference type="AlphaFoldDB" id="A0A2H0N4Y8"/>
<protein>
    <recommendedName>
        <fullName evidence="1">Shedu protein SduA C-terminal domain-containing protein</fullName>
    </recommendedName>
</protein>